<evidence type="ECO:0000313" key="4">
    <source>
        <dbReference type="Proteomes" id="UP000275408"/>
    </source>
</evidence>
<keyword evidence="2" id="KW-0378">Hydrolase</keyword>
<dbReference type="GO" id="GO:0003723">
    <property type="term" value="F:RNA binding"/>
    <property type="evidence" value="ECO:0007669"/>
    <property type="project" value="TreeGrafter"/>
</dbReference>
<dbReference type="GO" id="GO:0046872">
    <property type="term" value="F:metal ion binding"/>
    <property type="evidence" value="ECO:0007669"/>
    <property type="project" value="UniProtKB-KW"/>
</dbReference>
<accession>A0A3M6UHR2</accession>
<evidence type="ECO:0000313" key="3">
    <source>
        <dbReference type="EMBL" id="RMX52908.1"/>
    </source>
</evidence>
<comment type="caution">
    <text evidence="3">The sequence shown here is derived from an EMBL/GenBank/DDBJ whole genome shotgun (WGS) entry which is preliminary data.</text>
</comment>
<sequence length="241" mass="28047">MYKTSRWNSKQGQGQIQIRPALTIIVRAVSPTTTVEDTYHSEDHFLNYLLWTGVKGTKWPNRTYLIATMKSSYGEGIFNKRFVNIPSIKDAEAVMLCDDDFDDAVTAHHDIEITLTLNYSPCSKCADKLRDFYENHRNIRNLIIQFSFLYRIREEKNQFGLRNLREAGVTLQAMNANSWREVGVDLESMASSDVDRITERDEDTEGMLNKVLFTYESEQDQDTSDDYDDLSSRFHSHLIFW</sequence>
<organism evidence="3 4">
    <name type="scientific">Pocillopora damicornis</name>
    <name type="common">Cauliflower coral</name>
    <name type="synonym">Millepora damicornis</name>
    <dbReference type="NCBI Taxonomy" id="46731"/>
    <lineage>
        <taxon>Eukaryota</taxon>
        <taxon>Metazoa</taxon>
        <taxon>Cnidaria</taxon>
        <taxon>Anthozoa</taxon>
        <taxon>Hexacorallia</taxon>
        <taxon>Scleractinia</taxon>
        <taxon>Astrocoeniina</taxon>
        <taxon>Pocilloporidae</taxon>
        <taxon>Pocillopora</taxon>
    </lineage>
</organism>
<keyword evidence="4" id="KW-1185">Reference proteome</keyword>
<dbReference type="Proteomes" id="UP000275408">
    <property type="component" value="Unassembled WGS sequence"/>
</dbReference>
<dbReference type="Pfam" id="PF18750">
    <property type="entry name" value="SNAD4"/>
    <property type="match status" value="1"/>
</dbReference>
<keyword evidence="1" id="KW-0479">Metal-binding</keyword>
<evidence type="ECO:0000256" key="2">
    <source>
        <dbReference type="ARBA" id="ARBA00022801"/>
    </source>
</evidence>
<dbReference type="AlphaFoldDB" id="A0A3M6UHR2"/>
<dbReference type="PANTHER" id="PTHR13857">
    <property type="entry name" value="MRNA EDITING ENZYME"/>
    <property type="match status" value="1"/>
</dbReference>
<name>A0A3M6UHR2_POCDA</name>
<evidence type="ECO:0008006" key="5">
    <source>
        <dbReference type="Google" id="ProtNLM"/>
    </source>
</evidence>
<protein>
    <recommendedName>
        <fullName evidence="5">CMP/dCMP-type deaminase domain-containing protein</fullName>
    </recommendedName>
</protein>
<gene>
    <name evidence="3" type="ORF">pdam_00010963</name>
</gene>
<dbReference type="GO" id="GO:0005737">
    <property type="term" value="C:cytoplasm"/>
    <property type="evidence" value="ECO:0007669"/>
    <property type="project" value="TreeGrafter"/>
</dbReference>
<dbReference type="InterPro" id="IPR050610">
    <property type="entry name" value="APOBEC_Cyt_Deaminase"/>
</dbReference>
<dbReference type="GO" id="GO:0005634">
    <property type="term" value="C:nucleus"/>
    <property type="evidence" value="ECO:0007669"/>
    <property type="project" value="TreeGrafter"/>
</dbReference>
<reference evidence="3 4" key="1">
    <citation type="journal article" date="2018" name="Sci. Rep.">
        <title>Comparative analysis of the Pocillopora damicornis genome highlights role of immune system in coral evolution.</title>
        <authorList>
            <person name="Cunning R."/>
            <person name="Bay R.A."/>
            <person name="Gillette P."/>
            <person name="Baker A.C."/>
            <person name="Traylor-Knowles N."/>
        </authorList>
    </citation>
    <scope>NUCLEOTIDE SEQUENCE [LARGE SCALE GENOMIC DNA]</scope>
    <source>
        <strain evidence="3">RSMAS</strain>
        <tissue evidence="3">Whole animal</tissue>
    </source>
</reference>
<dbReference type="Gene3D" id="3.40.140.10">
    <property type="entry name" value="Cytidine Deaminase, domain 2"/>
    <property type="match status" value="1"/>
</dbReference>
<dbReference type="GO" id="GO:0016554">
    <property type="term" value="P:cytidine to uridine editing"/>
    <property type="evidence" value="ECO:0007669"/>
    <property type="project" value="TreeGrafter"/>
</dbReference>
<evidence type="ECO:0000256" key="1">
    <source>
        <dbReference type="ARBA" id="ARBA00022723"/>
    </source>
</evidence>
<dbReference type="GO" id="GO:0004126">
    <property type="term" value="F:cytidine deaminase activity"/>
    <property type="evidence" value="ECO:0007669"/>
    <property type="project" value="TreeGrafter"/>
</dbReference>
<proteinExistence type="predicted"/>
<dbReference type="EMBL" id="RCHS01001556">
    <property type="protein sequence ID" value="RMX52908.1"/>
    <property type="molecule type" value="Genomic_DNA"/>
</dbReference>